<dbReference type="PANTHER" id="PTHR33169:SF14">
    <property type="entry name" value="TRANSCRIPTIONAL REGULATOR RV3488"/>
    <property type="match status" value="1"/>
</dbReference>
<comment type="caution">
    <text evidence="2">The sequence shown here is derived from an EMBL/GenBank/DDBJ whole genome shotgun (WGS) entry which is preliminary data.</text>
</comment>
<evidence type="ECO:0000313" key="2">
    <source>
        <dbReference type="EMBL" id="GES15998.1"/>
    </source>
</evidence>
<dbReference type="SUPFAM" id="SSF46785">
    <property type="entry name" value="Winged helix' DNA-binding domain"/>
    <property type="match status" value="1"/>
</dbReference>
<evidence type="ECO:0000259" key="1">
    <source>
        <dbReference type="Pfam" id="PF03551"/>
    </source>
</evidence>
<dbReference type="InterPro" id="IPR036390">
    <property type="entry name" value="WH_DNA-bd_sf"/>
</dbReference>
<gene>
    <name evidence="2" type="ORF">Amac_095960</name>
</gene>
<keyword evidence="3" id="KW-1185">Reference proteome</keyword>
<dbReference type="Pfam" id="PF03551">
    <property type="entry name" value="PadR"/>
    <property type="match status" value="1"/>
</dbReference>
<feature type="domain" description="Transcription regulator PadR N-terminal" evidence="1">
    <location>
        <begin position="18"/>
        <end position="74"/>
    </location>
</feature>
<name>A0A5M3XD48_9ACTN</name>
<dbReference type="Gene3D" id="1.10.10.10">
    <property type="entry name" value="Winged helix-like DNA-binding domain superfamily/Winged helix DNA-binding domain"/>
    <property type="match status" value="1"/>
</dbReference>
<proteinExistence type="predicted"/>
<reference evidence="2 3" key="1">
    <citation type="submission" date="2019-10" db="EMBL/GenBank/DDBJ databases">
        <title>Whole genome shotgun sequence of Acrocarpospora macrocephala NBRC 16266.</title>
        <authorList>
            <person name="Ichikawa N."/>
            <person name="Kimura A."/>
            <person name="Kitahashi Y."/>
            <person name="Komaki H."/>
            <person name="Oguchi A."/>
        </authorList>
    </citation>
    <scope>NUCLEOTIDE SEQUENCE [LARGE SCALE GENOMIC DNA]</scope>
    <source>
        <strain evidence="2 3">NBRC 16266</strain>
    </source>
</reference>
<dbReference type="InterPro" id="IPR052509">
    <property type="entry name" value="Metal_resp_DNA-bind_regulator"/>
</dbReference>
<dbReference type="InterPro" id="IPR005149">
    <property type="entry name" value="Tscrpt_reg_PadR_N"/>
</dbReference>
<sequence length="99" mass="10905">MQTLSVMAVLGEVPVEWRHGYDLAKETGLKSGTLYPILIRLADRGLLEARWEDEQPVGRPRRHLYRLTPEGVTAARAALEAASRPARATGNRLLGVEGT</sequence>
<dbReference type="AlphaFoldDB" id="A0A5M3XD48"/>
<organism evidence="2 3">
    <name type="scientific">Acrocarpospora macrocephala</name>
    <dbReference type="NCBI Taxonomy" id="150177"/>
    <lineage>
        <taxon>Bacteria</taxon>
        <taxon>Bacillati</taxon>
        <taxon>Actinomycetota</taxon>
        <taxon>Actinomycetes</taxon>
        <taxon>Streptosporangiales</taxon>
        <taxon>Streptosporangiaceae</taxon>
        <taxon>Acrocarpospora</taxon>
    </lineage>
</organism>
<dbReference type="EMBL" id="BLAE01000088">
    <property type="protein sequence ID" value="GES15998.1"/>
    <property type="molecule type" value="Genomic_DNA"/>
</dbReference>
<dbReference type="PANTHER" id="PTHR33169">
    <property type="entry name" value="PADR-FAMILY TRANSCRIPTIONAL REGULATOR"/>
    <property type="match status" value="1"/>
</dbReference>
<evidence type="ECO:0000313" key="3">
    <source>
        <dbReference type="Proteomes" id="UP000331127"/>
    </source>
</evidence>
<accession>A0A5M3XD48</accession>
<dbReference type="Proteomes" id="UP000331127">
    <property type="component" value="Unassembled WGS sequence"/>
</dbReference>
<protein>
    <submittedName>
        <fullName evidence="2">Transcriptional regulator</fullName>
    </submittedName>
</protein>
<dbReference type="InterPro" id="IPR036388">
    <property type="entry name" value="WH-like_DNA-bd_sf"/>
</dbReference>